<gene>
    <name evidence="5" type="ORF">CONCODRAFT_78675</name>
</gene>
<dbReference type="InterPro" id="IPR008978">
    <property type="entry name" value="HSP20-like_chaperone"/>
</dbReference>
<dbReference type="OrthoDB" id="5511210at2759"/>
<feature type="non-terminal residue" evidence="5">
    <location>
        <position position="138"/>
    </location>
</feature>
<proteinExistence type="inferred from homology"/>
<dbReference type="Gene3D" id="2.60.40.790">
    <property type="match status" value="1"/>
</dbReference>
<dbReference type="Proteomes" id="UP000070444">
    <property type="component" value="Unassembled WGS sequence"/>
</dbReference>
<evidence type="ECO:0000259" key="4">
    <source>
        <dbReference type="PROSITE" id="PS01031"/>
    </source>
</evidence>
<dbReference type="EMBL" id="KQ964493">
    <property type="protein sequence ID" value="KXN70759.1"/>
    <property type="molecule type" value="Genomic_DNA"/>
</dbReference>
<feature type="compositionally biased region" description="Basic and acidic residues" evidence="3">
    <location>
        <begin position="75"/>
        <end position="86"/>
    </location>
</feature>
<comment type="similarity">
    <text evidence="1 2">Belongs to the small heat shock protein (HSP20) family.</text>
</comment>
<feature type="region of interest" description="Disordered" evidence="3">
    <location>
        <begin position="74"/>
        <end position="102"/>
    </location>
</feature>
<organism evidence="5 6">
    <name type="scientific">Conidiobolus coronatus (strain ATCC 28846 / CBS 209.66 / NRRL 28638)</name>
    <name type="common">Delacroixia coronata</name>
    <dbReference type="NCBI Taxonomy" id="796925"/>
    <lineage>
        <taxon>Eukaryota</taxon>
        <taxon>Fungi</taxon>
        <taxon>Fungi incertae sedis</taxon>
        <taxon>Zoopagomycota</taxon>
        <taxon>Entomophthoromycotina</taxon>
        <taxon>Entomophthoromycetes</taxon>
        <taxon>Entomophthorales</taxon>
        <taxon>Ancylistaceae</taxon>
        <taxon>Conidiobolus</taxon>
    </lineage>
</organism>
<dbReference type="AlphaFoldDB" id="A0A137P715"/>
<evidence type="ECO:0000256" key="1">
    <source>
        <dbReference type="PROSITE-ProRule" id="PRU00285"/>
    </source>
</evidence>
<accession>A0A137P715</accession>
<dbReference type="Pfam" id="PF00011">
    <property type="entry name" value="HSP20"/>
    <property type="match status" value="1"/>
</dbReference>
<evidence type="ECO:0000256" key="2">
    <source>
        <dbReference type="RuleBase" id="RU003616"/>
    </source>
</evidence>
<name>A0A137P715_CONC2</name>
<feature type="compositionally biased region" description="Acidic residues" evidence="3">
    <location>
        <begin position="87"/>
        <end position="96"/>
    </location>
</feature>
<feature type="domain" description="SHSP" evidence="4">
    <location>
        <begin position="29"/>
        <end position="138"/>
    </location>
</feature>
<evidence type="ECO:0000313" key="5">
    <source>
        <dbReference type="EMBL" id="KXN70759.1"/>
    </source>
</evidence>
<dbReference type="InterPro" id="IPR002068">
    <property type="entry name" value="A-crystallin/Hsp20_dom"/>
</dbReference>
<evidence type="ECO:0000313" key="6">
    <source>
        <dbReference type="Proteomes" id="UP000070444"/>
    </source>
</evidence>
<dbReference type="SUPFAM" id="SSF49764">
    <property type="entry name" value="HSP20-like chaperones"/>
    <property type="match status" value="1"/>
</dbReference>
<evidence type="ECO:0000256" key="3">
    <source>
        <dbReference type="SAM" id="MobiDB-lite"/>
    </source>
</evidence>
<reference evidence="5 6" key="1">
    <citation type="journal article" date="2015" name="Genome Biol. Evol.">
        <title>Phylogenomic analyses indicate that early fungi evolved digesting cell walls of algal ancestors of land plants.</title>
        <authorList>
            <person name="Chang Y."/>
            <person name="Wang S."/>
            <person name="Sekimoto S."/>
            <person name="Aerts A.L."/>
            <person name="Choi C."/>
            <person name="Clum A."/>
            <person name="LaButti K.M."/>
            <person name="Lindquist E.A."/>
            <person name="Yee Ngan C."/>
            <person name="Ohm R.A."/>
            <person name="Salamov A.A."/>
            <person name="Grigoriev I.V."/>
            <person name="Spatafora J.W."/>
            <person name="Berbee M.L."/>
        </authorList>
    </citation>
    <scope>NUCLEOTIDE SEQUENCE [LARGE SCALE GENOMIC DNA]</scope>
    <source>
        <strain evidence="5 6">NRRL 28638</strain>
    </source>
</reference>
<protein>
    <recommendedName>
        <fullName evidence="4">SHSP domain-containing protein</fullName>
    </recommendedName>
</protein>
<keyword evidence="6" id="KW-1185">Reference proteome</keyword>
<sequence length="138" mass="15890">MLHYNVQDPIFDTIFELCNLPQNSNYKSRKPSFATPNTDILESNEAYKVIFQLPGVAKENITIDFEENTLTVATKESEPVSEKVDGEVSEELESVSENENVNEKEITHKVEEFKTHIKQITSKPYKKSIEFPTQVDYE</sequence>
<dbReference type="PROSITE" id="PS01031">
    <property type="entry name" value="SHSP"/>
    <property type="match status" value="1"/>
</dbReference>